<name>A0A363UKR2_9GAMM</name>
<dbReference type="EMBL" id="QEQK01000007">
    <property type="protein sequence ID" value="PWN56009.1"/>
    <property type="molecule type" value="Genomic_DNA"/>
</dbReference>
<accession>A0A363UKR2</accession>
<proteinExistence type="predicted"/>
<comment type="caution">
    <text evidence="1">The sequence shown here is derived from an EMBL/GenBank/DDBJ whole genome shotgun (WGS) entry which is preliminary data.</text>
</comment>
<gene>
    <name evidence="1" type="ORF">DEH80_09325</name>
</gene>
<dbReference type="RefSeq" id="WP_109720224.1">
    <property type="nucleotide sequence ID" value="NZ_QEQK01000007.1"/>
</dbReference>
<evidence type="ECO:0000313" key="1">
    <source>
        <dbReference type="EMBL" id="PWN56009.1"/>
    </source>
</evidence>
<reference evidence="1 2" key="1">
    <citation type="submission" date="2018-05" db="EMBL/GenBank/DDBJ databases">
        <title>Abyssibacter profundi OUC007T gen. nov., sp. nov, a marine bacterium isolated from seawater of the Mariana Trench.</title>
        <authorList>
            <person name="Zhou S."/>
        </authorList>
    </citation>
    <scope>NUCLEOTIDE SEQUENCE [LARGE SCALE GENOMIC DNA]</scope>
    <source>
        <strain evidence="1 2">OUC007</strain>
    </source>
</reference>
<evidence type="ECO:0000313" key="2">
    <source>
        <dbReference type="Proteomes" id="UP000251800"/>
    </source>
</evidence>
<dbReference type="Proteomes" id="UP000251800">
    <property type="component" value="Unassembled WGS sequence"/>
</dbReference>
<protein>
    <submittedName>
        <fullName evidence="1">Uncharacterized protein</fullName>
    </submittedName>
</protein>
<keyword evidence="2" id="KW-1185">Reference proteome</keyword>
<sequence length="209" mass="22358">MLVNYRATAKAVPCESRFLCDRFRTYLDLDFGYHAGGSDSALDPNGDEEGSQTSVNPFEAEGGVARIELGWIGLRSHALGLGVRGGISSLITDREDNESTVVRVEPHWAIGPQTFTRYVDGAVGTMFVGIGQDYRWQQEDTGTTDAIWRGVFDGRLQLARLGANWQLLAQAEASVPLSGNAGSELAVALLLNYELGKLLPGLGGGAATP</sequence>
<organism evidence="1 2">
    <name type="scientific">Abyssibacter profundi</name>
    <dbReference type="NCBI Taxonomy" id="2182787"/>
    <lineage>
        <taxon>Bacteria</taxon>
        <taxon>Pseudomonadati</taxon>
        <taxon>Pseudomonadota</taxon>
        <taxon>Gammaproteobacteria</taxon>
        <taxon>Chromatiales</taxon>
        <taxon>Oceanococcaceae</taxon>
        <taxon>Abyssibacter</taxon>
    </lineage>
</organism>
<dbReference type="AlphaFoldDB" id="A0A363UKR2"/>